<reference evidence="2" key="1">
    <citation type="journal article" date="2020" name="Sci. Rep.">
        <title>Chromosome-scale genome assembly for the duckweed Spirodela intermedia, integrating cytogenetic maps, PacBio and Oxford Nanopore libraries.</title>
        <authorList>
            <person name="Hoang P.T.N."/>
            <person name="Fiebig A."/>
            <person name="Novak P."/>
            <person name="Macas J."/>
            <person name="Cao H.X."/>
            <person name="Stepanenko A."/>
            <person name="Chen G."/>
            <person name="Borisjuk N."/>
            <person name="Scholz U."/>
            <person name="Schubert I."/>
        </authorList>
    </citation>
    <scope>NUCLEOTIDE SEQUENCE [LARGE SCALE GENOMIC DNA]</scope>
</reference>
<dbReference type="Proteomes" id="UP001189122">
    <property type="component" value="Unassembled WGS sequence"/>
</dbReference>
<evidence type="ECO:0000313" key="1">
    <source>
        <dbReference type="EMBL" id="CAA6673928.1"/>
    </source>
</evidence>
<dbReference type="Gene3D" id="3.30.559.10">
    <property type="entry name" value="Chloramphenicol acetyltransferase-like domain"/>
    <property type="match status" value="1"/>
</dbReference>
<protein>
    <submittedName>
        <fullName evidence="1">Uncharacterized protein</fullName>
    </submittedName>
</protein>
<name>A0ABN7EA70_SPIIN</name>
<organism evidence="1 2">
    <name type="scientific">Spirodela intermedia</name>
    <name type="common">Intermediate duckweed</name>
    <dbReference type="NCBI Taxonomy" id="51605"/>
    <lineage>
        <taxon>Eukaryota</taxon>
        <taxon>Viridiplantae</taxon>
        <taxon>Streptophyta</taxon>
        <taxon>Embryophyta</taxon>
        <taxon>Tracheophyta</taxon>
        <taxon>Spermatophyta</taxon>
        <taxon>Magnoliopsida</taxon>
        <taxon>Liliopsida</taxon>
        <taxon>Araceae</taxon>
        <taxon>Lemnoideae</taxon>
        <taxon>Spirodela</taxon>
    </lineage>
</organism>
<keyword evidence="2" id="KW-1185">Reference proteome</keyword>
<dbReference type="EMBL" id="CACRZD030000039">
    <property type="protein sequence ID" value="CAA6673928.1"/>
    <property type="molecule type" value="Genomic_DNA"/>
</dbReference>
<proteinExistence type="predicted"/>
<evidence type="ECO:0000313" key="2">
    <source>
        <dbReference type="Proteomes" id="UP001189122"/>
    </source>
</evidence>
<comment type="caution">
    <text evidence="1">The sequence shown here is derived from an EMBL/GenBank/DDBJ whole genome shotgun (WGS) entry which is preliminary data.</text>
</comment>
<sequence>MCNQSFHFSNEFIGKLKAIVNGGKLPDNEMTQVRLSVNSRQRIQPPVPLEYYGELLLWAYPKLTLVEPPVPPETFLTPGLSVEGLMMLVPSWGKAVALSYISVL</sequence>
<dbReference type="InterPro" id="IPR023213">
    <property type="entry name" value="CAT-like_dom_sf"/>
</dbReference>
<gene>
    <name evidence="1" type="ORF">SI7747_UN020286</name>
</gene>
<accession>A0ABN7EA70</accession>